<dbReference type="Proteomes" id="UP000320011">
    <property type="component" value="Unassembled WGS sequence"/>
</dbReference>
<accession>A0A558A2N4</accession>
<name>A0A558A2N4_9PSEU</name>
<dbReference type="InterPro" id="IPR036689">
    <property type="entry name" value="ESAT-6-like_sf"/>
</dbReference>
<protein>
    <recommendedName>
        <fullName evidence="3">WXG100 family type VII secretion target</fullName>
    </recommendedName>
</protein>
<gene>
    <name evidence="1" type="ORF">FNH05_35490</name>
</gene>
<reference evidence="1 2" key="2">
    <citation type="submission" date="2019-08" db="EMBL/GenBank/DDBJ databases">
        <title>Amycolatopsis acidicola sp. nov., isolated from peat swamp forest soil.</title>
        <authorList>
            <person name="Srisuk N."/>
        </authorList>
    </citation>
    <scope>NUCLEOTIDE SEQUENCE [LARGE SCALE GENOMIC DNA]</scope>
    <source>
        <strain evidence="1 2">TBRC 6029</strain>
    </source>
</reference>
<dbReference type="RefSeq" id="WP_144593220.1">
    <property type="nucleotide sequence ID" value="NZ_VJWX01000685.1"/>
</dbReference>
<dbReference type="OrthoDB" id="4562539at2"/>
<evidence type="ECO:0008006" key="3">
    <source>
        <dbReference type="Google" id="ProtNLM"/>
    </source>
</evidence>
<proteinExistence type="predicted"/>
<comment type="caution">
    <text evidence="1">The sequence shown here is derived from an EMBL/GenBank/DDBJ whole genome shotgun (WGS) entry which is preliminary data.</text>
</comment>
<keyword evidence="2" id="KW-1185">Reference proteome</keyword>
<sequence>MTENFRLDPDGLSAATKRLGAMGEKLRASYTELVRVLDEHDGCWGGDDIGKSFAQNYVPNARKARDSAQEATEGIVQLGDDTDSAAATFESVDHDSAQRIDAATSRNS</sequence>
<organism evidence="1 2">
    <name type="scientific">Amycolatopsis rhizosphaerae</name>
    <dbReference type="NCBI Taxonomy" id="2053003"/>
    <lineage>
        <taxon>Bacteria</taxon>
        <taxon>Bacillati</taxon>
        <taxon>Actinomycetota</taxon>
        <taxon>Actinomycetes</taxon>
        <taxon>Pseudonocardiales</taxon>
        <taxon>Pseudonocardiaceae</taxon>
        <taxon>Amycolatopsis</taxon>
    </lineage>
</organism>
<evidence type="ECO:0000313" key="1">
    <source>
        <dbReference type="EMBL" id="TVT18521.1"/>
    </source>
</evidence>
<dbReference type="AlphaFoldDB" id="A0A558A2N4"/>
<dbReference type="SUPFAM" id="SSF140453">
    <property type="entry name" value="EsxAB dimer-like"/>
    <property type="match status" value="1"/>
</dbReference>
<evidence type="ECO:0000313" key="2">
    <source>
        <dbReference type="Proteomes" id="UP000320011"/>
    </source>
</evidence>
<dbReference type="Gene3D" id="1.10.287.1060">
    <property type="entry name" value="ESAT-6-like"/>
    <property type="match status" value="1"/>
</dbReference>
<dbReference type="EMBL" id="VJWX01000685">
    <property type="protein sequence ID" value="TVT18521.1"/>
    <property type="molecule type" value="Genomic_DNA"/>
</dbReference>
<reference evidence="1 2" key="1">
    <citation type="submission" date="2019-07" db="EMBL/GenBank/DDBJ databases">
        <authorList>
            <person name="Duangmal K."/>
            <person name="Teo W.F.A."/>
        </authorList>
    </citation>
    <scope>NUCLEOTIDE SEQUENCE [LARGE SCALE GENOMIC DNA]</scope>
    <source>
        <strain evidence="1 2">TBRC 6029</strain>
    </source>
</reference>